<accession>A0A1G2CT82</accession>
<reference evidence="8 9" key="1">
    <citation type="journal article" date="2016" name="Nat. Commun.">
        <title>Thousands of microbial genomes shed light on interconnected biogeochemical processes in an aquifer system.</title>
        <authorList>
            <person name="Anantharaman K."/>
            <person name="Brown C.T."/>
            <person name="Hug L.A."/>
            <person name="Sharon I."/>
            <person name="Castelle C.J."/>
            <person name="Probst A.J."/>
            <person name="Thomas B.C."/>
            <person name="Singh A."/>
            <person name="Wilkins M.J."/>
            <person name="Karaoz U."/>
            <person name="Brodie E.L."/>
            <person name="Williams K.H."/>
            <person name="Hubbard S.S."/>
            <person name="Banfield J.F."/>
        </authorList>
    </citation>
    <scope>NUCLEOTIDE SEQUENCE [LARGE SCALE GENOMIC DNA]</scope>
</reference>
<dbReference type="PROSITE" id="PS51722">
    <property type="entry name" value="G_TR_2"/>
    <property type="match status" value="1"/>
</dbReference>
<dbReference type="Gene3D" id="3.30.70.240">
    <property type="match status" value="1"/>
</dbReference>
<comment type="subcellular location">
    <subcellularLocation>
        <location evidence="6">Cell membrane</location>
        <topology evidence="6">Peripheral membrane protein</topology>
        <orientation evidence="6">Cytoplasmic side</orientation>
    </subcellularLocation>
</comment>
<dbReference type="Pfam" id="PF00679">
    <property type="entry name" value="EFG_C"/>
    <property type="match status" value="1"/>
</dbReference>
<dbReference type="NCBIfam" id="TIGR01393">
    <property type="entry name" value="lepA"/>
    <property type="match status" value="1"/>
</dbReference>
<keyword evidence="2 6" id="KW-0547">Nucleotide-binding</keyword>
<comment type="caution">
    <text evidence="8">The sequence shown here is derived from an EMBL/GenBank/DDBJ whole genome shotgun (WGS) entry which is preliminary data.</text>
</comment>
<dbReference type="SUPFAM" id="SSF54980">
    <property type="entry name" value="EF-G C-terminal domain-like"/>
    <property type="match status" value="2"/>
</dbReference>
<dbReference type="InterPro" id="IPR013842">
    <property type="entry name" value="LepA_CTD"/>
</dbReference>
<evidence type="ECO:0000259" key="7">
    <source>
        <dbReference type="PROSITE" id="PS51722"/>
    </source>
</evidence>
<dbReference type="Gene3D" id="3.40.50.300">
    <property type="entry name" value="P-loop containing nucleotide triphosphate hydrolases"/>
    <property type="match status" value="1"/>
</dbReference>
<dbReference type="InterPro" id="IPR035647">
    <property type="entry name" value="EFG_III/V"/>
</dbReference>
<evidence type="ECO:0000313" key="9">
    <source>
        <dbReference type="Proteomes" id="UP000177246"/>
    </source>
</evidence>
<keyword evidence="4 6" id="KW-0648">Protein biosynthesis</keyword>
<dbReference type="Gene3D" id="3.30.70.2570">
    <property type="entry name" value="Elongation factor 4, C-terminal domain"/>
    <property type="match status" value="1"/>
</dbReference>
<evidence type="ECO:0000313" key="8">
    <source>
        <dbReference type="EMBL" id="OGZ04412.1"/>
    </source>
</evidence>
<keyword evidence="6" id="KW-1003">Cell membrane</keyword>
<dbReference type="Gene3D" id="2.40.30.10">
    <property type="entry name" value="Translation factors"/>
    <property type="match status" value="1"/>
</dbReference>
<dbReference type="Pfam" id="PF03144">
    <property type="entry name" value="GTP_EFTU_D2"/>
    <property type="match status" value="1"/>
</dbReference>
<dbReference type="GO" id="GO:0043022">
    <property type="term" value="F:ribosome binding"/>
    <property type="evidence" value="ECO:0007669"/>
    <property type="project" value="UniProtKB-UniRule"/>
</dbReference>
<proteinExistence type="inferred from homology"/>
<evidence type="ECO:0000256" key="3">
    <source>
        <dbReference type="ARBA" id="ARBA00022801"/>
    </source>
</evidence>
<dbReference type="PANTHER" id="PTHR43512">
    <property type="entry name" value="TRANSLATION FACTOR GUF1-RELATED"/>
    <property type="match status" value="1"/>
</dbReference>
<dbReference type="Pfam" id="PF00009">
    <property type="entry name" value="GTP_EFTU"/>
    <property type="match status" value="1"/>
</dbReference>
<keyword evidence="6" id="KW-0472">Membrane</keyword>
<dbReference type="Proteomes" id="UP000177246">
    <property type="component" value="Unassembled WGS sequence"/>
</dbReference>
<keyword evidence="3 6" id="KW-0378">Hydrolase</keyword>
<dbReference type="Gene3D" id="3.30.70.870">
    <property type="entry name" value="Elongation Factor G (Translational Gtpase), domain 3"/>
    <property type="match status" value="1"/>
</dbReference>
<evidence type="ECO:0000256" key="6">
    <source>
        <dbReference type="HAMAP-Rule" id="MF_00071"/>
    </source>
</evidence>
<dbReference type="CDD" id="cd01890">
    <property type="entry name" value="LepA"/>
    <property type="match status" value="1"/>
</dbReference>
<sequence>MDNIRNFCIIAHIDHGKSTLADRMLEITGTIEKRRMRAQYLDQMELERERGITIKMAPVRMLYKPKNLNSKTKTSSGFKDKNSIFTLNLIDTPGHSDFSYEVSRALQAVEGAVLLVDVTQGIQAQTLANFYNAKKAGLKIIGAVNKVDLDLAGAEEVGKSVANLLGCNFDEILKVSGKTGEGVEDLLLRIVEEVPSPEKKTGELQSLIFDSVYDDHKGDIAFVRLFQGEVKSGDEIVMAATSGFARVKEVGTFVPEFKPTSFLKAGDIGYIATGIKDPEKIRIGDTIFLKPRAGEKKPVALPGYREPKPVVFVSFYPAEGDNYDELKAALLRLKLTDSALSFEPERSEVLGRGFKCGFLGRLHFEIISERLKREFNISVISSFPTVAYKVKVGGVIKIVENPKDFPESYDEVWQPMVNLEIITPTRFLSGVVALGRMFHFSDFTAESFGEGLIVKIKMPLADLIRDFDDKLKSITEGFASFNYEIFGEEKGEVDKLEILVVGEPITGLSRVVARDEVDFEGREMVLKLKKLLPRQQFAQSLQARVRGKIIAREDIPALHKDVTGYLYGGDRTRKMKLWKKQQRGKQRLKETGKVEISPEIFKELLKK</sequence>
<name>A0A1G2CT82_9BACT</name>
<keyword evidence="5 6" id="KW-0342">GTP-binding</keyword>
<organism evidence="8 9">
    <name type="scientific">Candidatus Liptonbacteria bacterium RIFOXYC1_FULL_36_8</name>
    <dbReference type="NCBI Taxonomy" id="1798655"/>
    <lineage>
        <taxon>Bacteria</taxon>
        <taxon>Candidatus Liptoniibacteriota</taxon>
    </lineage>
</organism>
<feature type="binding site" evidence="6">
    <location>
        <begin position="145"/>
        <end position="148"/>
    </location>
    <ligand>
        <name>GTP</name>
        <dbReference type="ChEBI" id="CHEBI:37565"/>
    </ligand>
</feature>
<dbReference type="GO" id="GO:0003746">
    <property type="term" value="F:translation elongation factor activity"/>
    <property type="evidence" value="ECO:0007669"/>
    <property type="project" value="UniProtKB-UniRule"/>
</dbReference>
<dbReference type="GO" id="GO:0005525">
    <property type="term" value="F:GTP binding"/>
    <property type="evidence" value="ECO:0007669"/>
    <property type="project" value="UniProtKB-UniRule"/>
</dbReference>
<gene>
    <name evidence="6" type="primary">lepA</name>
    <name evidence="8" type="ORF">A2430_01740</name>
</gene>
<feature type="domain" description="Tr-type G" evidence="7">
    <location>
        <begin position="2"/>
        <end position="198"/>
    </location>
</feature>
<dbReference type="PANTHER" id="PTHR43512:SF4">
    <property type="entry name" value="TRANSLATION FACTOR GUF1 HOMOLOG, CHLOROPLASTIC"/>
    <property type="match status" value="1"/>
</dbReference>
<comment type="similarity">
    <text evidence="1 6">Belongs to the TRAFAC class translation factor GTPase superfamily. Classic translation factor GTPase family. LepA subfamily.</text>
</comment>
<dbReference type="GO" id="GO:0003924">
    <property type="term" value="F:GTPase activity"/>
    <property type="evidence" value="ECO:0007669"/>
    <property type="project" value="UniProtKB-UniRule"/>
</dbReference>
<dbReference type="SUPFAM" id="SSF52540">
    <property type="entry name" value="P-loop containing nucleoside triphosphate hydrolases"/>
    <property type="match status" value="1"/>
</dbReference>
<dbReference type="PROSITE" id="PS00301">
    <property type="entry name" value="G_TR_1"/>
    <property type="match status" value="1"/>
</dbReference>
<feature type="binding site" evidence="6">
    <location>
        <begin position="14"/>
        <end position="19"/>
    </location>
    <ligand>
        <name>GTP</name>
        <dbReference type="ChEBI" id="CHEBI:37565"/>
    </ligand>
</feature>
<protein>
    <recommendedName>
        <fullName evidence="6">Elongation factor 4</fullName>
        <shortName evidence="6">EF-4</shortName>
        <ecNumber evidence="6">3.6.5.n1</ecNumber>
    </recommendedName>
    <alternativeName>
        <fullName evidence="6">Ribosomal back-translocase LepA</fullName>
    </alternativeName>
</protein>
<dbReference type="InterPro" id="IPR005225">
    <property type="entry name" value="Small_GTP-bd"/>
</dbReference>
<evidence type="ECO:0000256" key="1">
    <source>
        <dbReference type="ARBA" id="ARBA00005454"/>
    </source>
</evidence>
<dbReference type="InterPro" id="IPR000795">
    <property type="entry name" value="T_Tr_GTP-bd_dom"/>
</dbReference>
<dbReference type="NCBIfam" id="TIGR00231">
    <property type="entry name" value="small_GTP"/>
    <property type="match status" value="1"/>
</dbReference>
<evidence type="ECO:0000256" key="5">
    <source>
        <dbReference type="ARBA" id="ARBA00023134"/>
    </source>
</evidence>
<keyword evidence="8" id="KW-0251">Elongation factor</keyword>
<dbReference type="InterPro" id="IPR038363">
    <property type="entry name" value="LepA_C_sf"/>
</dbReference>
<dbReference type="InterPro" id="IPR031157">
    <property type="entry name" value="G_TR_CS"/>
</dbReference>
<dbReference type="InterPro" id="IPR004161">
    <property type="entry name" value="EFTu-like_2"/>
</dbReference>
<dbReference type="GO" id="GO:0045727">
    <property type="term" value="P:positive regulation of translation"/>
    <property type="evidence" value="ECO:0007669"/>
    <property type="project" value="UniProtKB-UniRule"/>
</dbReference>
<dbReference type="GO" id="GO:0005886">
    <property type="term" value="C:plasma membrane"/>
    <property type="evidence" value="ECO:0007669"/>
    <property type="project" value="UniProtKB-SubCell"/>
</dbReference>
<comment type="function">
    <text evidence="6">Required for accurate and efficient protein synthesis under certain stress conditions. May act as a fidelity factor of the translation reaction, by catalyzing a one-codon backward translocation of tRNAs on improperly translocated ribosomes. Back-translocation proceeds from a post-translocation (POST) complex to a pre-translocation (PRE) complex, thus giving elongation factor G a second chance to translocate the tRNAs correctly. Binds to ribosomes in a GTP-dependent manner.</text>
</comment>
<evidence type="ECO:0000256" key="4">
    <source>
        <dbReference type="ARBA" id="ARBA00022917"/>
    </source>
</evidence>
<dbReference type="EMBL" id="MHLF01000002">
    <property type="protein sequence ID" value="OGZ04412.1"/>
    <property type="molecule type" value="Genomic_DNA"/>
</dbReference>
<dbReference type="AlphaFoldDB" id="A0A1G2CT82"/>
<evidence type="ECO:0000256" key="2">
    <source>
        <dbReference type="ARBA" id="ARBA00022741"/>
    </source>
</evidence>
<dbReference type="InterPro" id="IPR000640">
    <property type="entry name" value="EFG_V-like"/>
</dbReference>
<dbReference type="InterPro" id="IPR027417">
    <property type="entry name" value="P-loop_NTPase"/>
</dbReference>
<dbReference type="InterPro" id="IPR006297">
    <property type="entry name" value="EF-4"/>
</dbReference>
<dbReference type="Pfam" id="PF06421">
    <property type="entry name" value="LepA_C"/>
    <property type="match status" value="1"/>
</dbReference>
<dbReference type="EC" id="3.6.5.n1" evidence="6"/>
<dbReference type="PRINTS" id="PR00315">
    <property type="entry name" value="ELONGATNFCT"/>
</dbReference>
<comment type="catalytic activity">
    <reaction evidence="6">
        <text>GTP + H2O = GDP + phosphate + H(+)</text>
        <dbReference type="Rhea" id="RHEA:19669"/>
        <dbReference type="ChEBI" id="CHEBI:15377"/>
        <dbReference type="ChEBI" id="CHEBI:15378"/>
        <dbReference type="ChEBI" id="CHEBI:37565"/>
        <dbReference type="ChEBI" id="CHEBI:43474"/>
        <dbReference type="ChEBI" id="CHEBI:58189"/>
        <dbReference type="EC" id="3.6.5.n1"/>
    </reaction>
</comment>
<dbReference type="HAMAP" id="MF_00071">
    <property type="entry name" value="LepA"/>
    <property type="match status" value="1"/>
</dbReference>